<dbReference type="Gene3D" id="4.10.280.10">
    <property type="entry name" value="Helix-loop-helix DNA-binding domain"/>
    <property type="match status" value="1"/>
</dbReference>
<keyword evidence="4" id="KW-0238">DNA-binding</keyword>
<feature type="coiled-coil region" evidence="7">
    <location>
        <begin position="624"/>
        <end position="658"/>
    </location>
</feature>
<dbReference type="PANTHER" id="PTHR45776">
    <property type="entry name" value="MIP04163P"/>
    <property type="match status" value="1"/>
</dbReference>
<evidence type="ECO:0000259" key="9">
    <source>
        <dbReference type="PROSITE" id="PS50888"/>
    </source>
</evidence>
<evidence type="ECO:0000256" key="3">
    <source>
        <dbReference type="ARBA" id="ARBA00023015"/>
    </source>
</evidence>
<dbReference type="InterPro" id="IPR011598">
    <property type="entry name" value="bHLH_dom"/>
</dbReference>
<feature type="domain" description="BHLH" evidence="9">
    <location>
        <begin position="565"/>
        <end position="624"/>
    </location>
</feature>
<evidence type="ECO:0000313" key="11">
    <source>
        <dbReference type="Proteomes" id="UP000053105"/>
    </source>
</evidence>
<keyword evidence="11" id="KW-1185">Reference proteome</keyword>
<dbReference type="SMART" id="SM00353">
    <property type="entry name" value="HLH"/>
    <property type="match status" value="1"/>
</dbReference>
<keyword evidence="5" id="KW-0804">Transcription</keyword>
<dbReference type="GO" id="GO:0000978">
    <property type="term" value="F:RNA polymerase II cis-regulatory region sequence-specific DNA binding"/>
    <property type="evidence" value="ECO:0007669"/>
    <property type="project" value="TreeGrafter"/>
</dbReference>
<evidence type="ECO:0000256" key="1">
    <source>
        <dbReference type="ARBA" id="ARBA00004123"/>
    </source>
</evidence>
<feature type="region of interest" description="Disordered" evidence="8">
    <location>
        <begin position="711"/>
        <end position="770"/>
    </location>
</feature>
<keyword evidence="3" id="KW-0805">Transcription regulation</keyword>
<dbReference type="STRING" id="166423.A0A0M8ZZ82"/>
<dbReference type="Proteomes" id="UP000053105">
    <property type="component" value="Unassembled WGS sequence"/>
</dbReference>
<feature type="compositionally biased region" description="Basic and acidic residues" evidence="8">
    <location>
        <begin position="297"/>
        <end position="308"/>
    </location>
</feature>
<feature type="compositionally biased region" description="Basic residues" evidence="8">
    <location>
        <begin position="467"/>
        <end position="484"/>
    </location>
</feature>
<comment type="similarity">
    <text evidence="2">Belongs to the MiT/TFE family.</text>
</comment>
<proteinExistence type="inferred from homology"/>
<evidence type="ECO:0000256" key="7">
    <source>
        <dbReference type="SAM" id="Coils"/>
    </source>
</evidence>
<reference evidence="10 11" key="1">
    <citation type="submission" date="2015-07" db="EMBL/GenBank/DDBJ databases">
        <title>The genome of Melipona quadrifasciata.</title>
        <authorList>
            <person name="Pan H."/>
            <person name="Kapheim K."/>
        </authorList>
    </citation>
    <scope>NUCLEOTIDE SEQUENCE [LARGE SCALE GENOMIC DNA]</scope>
    <source>
        <strain evidence="10">0111107301</strain>
        <tissue evidence="10">Whole body</tissue>
    </source>
</reference>
<evidence type="ECO:0000313" key="10">
    <source>
        <dbReference type="EMBL" id="KOX74125.1"/>
    </source>
</evidence>
<dbReference type="SUPFAM" id="SSF47459">
    <property type="entry name" value="HLH, helix-loop-helix DNA-binding domain"/>
    <property type="match status" value="1"/>
</dbReference>
<protein>
    <submittedName>
        <fullName evidence="10">Transcription factor E3</fullName>
    </submittedName>
</protein>
<accession>A0A0M8ZZ82</accession>
<feature type="region of interest" description="Disordered" evidence="8">
    <location>
        <begin position="431"/>
        <end position="498"/>
    </location>
</feature>
<evidence type="ECO:0000256" key="4">
    <source>
        <dbReference type="ARBA" id="ARBA00023125"/>
    </source>
</evidence>
<dbReference type="Pfam" id="PF00010">
    <property type="entry name" value="HLH"/>
    <property type="match status" value="1"/>
</dbReference>
<dbReference type="PANTHER" id="PTHR45776:SF2">
    <property type="entry name" value="MIP04163P"/>
    <property type="match status" value="1"/>
</dbReference>
<dbReference type="GO" id="GO:0005634">
    <property type="term" value="C:nucleus"/>
    <property type="evidence" value="ECO:0007669"/>
    <property type="project" value="UniProtKB-SubCell"/>
</dbReference>
<comment type="subcellular location">
    <subcellularLocation>
        <location evidence="1">Nucleus</location>
    </subcellularLocation>
</comment>
<feature type="compositionally biased region" description="Polar residues" evidence="8">
    <location>
        <begin position="756"/>
        <end position="770"/>
    </location>
</feature>
<keyword evidence="7" id="KW-0175">Coiled coil</keyword>
<dbReference type="InterPro" id="IPR036638">
    <property type="entry name" value="HLH_DNA-bd_sf"/>
</dbReference>
<dbReference type="GO" id="GO:0000981">
    <property type="term" value="F:DNA-binding transcription factor activity, RNA polymerase II-specific"/>
    <property type="evidence" value="ECO:0007669"/>
    <property type="project" value="TreeGrafter"/>
</dbReference>
<dbReference type="Pfam" id="PF15951">
    <property type="entry name" value="MITF_TFEB_C_3_N"/>
    <property type="match status" value="1"/>
</dbReference>
<dbReference type="GO" id="GO:0046983">
    <property type="term" value="F:protein dimerization activity"/>
    <property type="evidence" value="ECO:0007669"/>
    <property type="project" value="InterPro"/>
</dbReference>
<evidence type="ECO:0000256" key="2">
    <source>
        <dbReference type="ARBA" id="ARBA00008289"/>
    </source>
</evidence>
<dbReference type="OrthoDB" id="6242697at2759"/>
<evidence type="ECO:0000256" key="5">
    <source>
        <dbReference type="ARBA" id="ARBA00023163"/>
    </source>
</evidence>
<dbReference type="PROSITE" id="PS50888">
    <property type="entry name" value="BHLH"/>
    <property type="match status" value="1"/>
</dbReference>
<sequence>MEESGIDMGFDLAAITADLEHREADLCSRLCHEKQNGMIGIDESDCGNKQDNGHRNNDDDWEQALSFLSTPLQDIMCYELKSRAPNTGRRTGNAITTPVTTTATLTRTTTTKSSFNWSNINAVDPLLVPRYVAPGSVPEFQSELVSKSAITVPVPASAPTSTSASAEYSRKQLPLSSCAHSNIGAAIKSTDRVFNCSSTLDRRQKEGEIAPREQEQRVRVHIGIDEDLRMILEMDPSIVDGMPTSSPKLHGNSRNNNGHVAFARPLRPTRPQGCPPTFKTATPTSRTQLKLQLMREQLQEQERREAEFRQNLQQQRPTAAPPRPVPAAPLSSIGVDVPPQVLQVRTPLENPTRYHVVQKQKNQVRQYLHESFRGNGTTGDETVLGRNSVEAVTTSAPMVVQSAPPGPTVHHPKPQHPHLASYPHGPTVLSHGNPVANSPDLTTGAMSPGLSSVATSNSEVAESRRSGGTRRKRKVALNGRRRIGKPLSPSSSPKNALFEKNKKPCLDQQAEDLLDDILSFEANSLGDSLKDSQSGSLSNIPELQIKPEPLLLTEAEIHALAKDRQKKDNHNMIERRRRFNINDRIKELGTLLPKTNDPYYEIVRDVRPNKGTILKSSVEYIKLLKNELTRMKQNELRHKQLEHQNRRLLLRVQELELQAKAHGLPVSDFSWASTSGSMLNAFPRNKLEQRKIPELVTEEATSLSMSQLEDLMEDDGNGPIHSGDPMLSSPHLPPLSPAQAGCQHALPDEDTLGSLAPTTPNSSTDMDIVA</sequence>
<feature type="region of interest" description="Disordered" evidence="8">
    <location>
        <begin position="264"/>
        <end position="332"/>
    </location>
</feature>
<evidence type="ECO:0000256" key="6">
    <source>
        <dbReference type="ARBA" id="ARBA00023242"/>
    </source>
</evidence>
<dbReference type="AlphaFoldDB" id="A0A0M8ZZ82"/>
<dbReference type="EMBL" id="KQ435794">
    <property type="protein sequence ID" value="KOX74125.1"/>
    <property type="molecule type" value="Genomic_DNA"/>
</dbReference>
<keyword evidence="6" id="KW-0539">Nucleus</keyword>
<dbReference type="InterPro" id="IPR031867">
    <property type="entry name" value="MiT/TFE_N"/>
</dbReference>
<name>A0A0M8ZZ82_9HYME</name>
<evidence type="ECO:0000256" key="8">
    <source>
        <dbReference type="SAM" id="MobiDB-lite"/>
    </source>
</evidence>
<feature type="compositionally biased region" description="Polar residues" evidence="8">
    <location>
        <begin position="435"/>
        <end position="460"/>
    </location>
</feature>
<gene>
    <name evidence="10" type="ORF">WN51_14205</name>
</gene>
<organism evidence="10 11">
    <name type="scientific">Melipona quadrifasciata</name>
    <dbReference type="NCBI Taxonomy" id="166423"/>
    <lineage>
        <taxon>Eukaryota</taxon>
        <taxon>Metazoa</taxon>
        <taxon>Ecdysozoa</taxon>
        <taxon>Arthropoda</taxon>
        <taxon>Hexapoda</taxon>
        <taxon>Insecta</taxon>
        <taxon>Pterygota</taxon>
        <taxon>Neoptera</taxon>
        <taxon>Endopterygota</taxon>
        <taxon>Hymenoptera</taxon>
        <taxon>Apocrita</taxon>
        <taxon>Aculeata</taxon>
        <taxon>Apoidea</taxon>
        <taxon>Anthophila</taxon>
        <taxon>Apidae</taxon>
        <taxon>Melipona</taxon>
    </lineage>
</organism>